<reference evidence="13" key="1">
    <citation type="journal article" date="2021" name="PeerJ">
        <title>Extensive microbial diversity within the chicken gut microbiome revealed by metagenomics and culture.</title>
        <authorList>
            <person name="Gilroy R."/>
            <person name="Ravi A."/>
            <person name="Getino M."/>
            <person name="Pursley I."/>
            <person name="Horton D.L."/>
            <person name="Alikhan N.F."/>
            <person name="Baker D."/>
            <person name="Gharbi K."/>
            <person name="Hall N."/>
            <person name="Watson M."/>
            <person name="Adriaenssens E.M."/>
            <person name="Foster-Nyarko E."/>
            <person name="Jarju S."/>
            <person name="Secka A."/>
            <person name="Antonio M."/>
            <person name="Oren A."/>
            <person name="Chaudhuri R.R."/>
            <person name="La Ragione R."/>
            <person name="Hildebrand F."/>
            <person name="Pallen M.J."/>
        </authorList>
    </citation>
    <scope>NUCLEOTIDE SEQUENCE</scope>
    <source>
        <strain evidence="13">5790</strain>
    </source>
</reference>
<keyword evidence="4 10" id="KW-0812">Transmembrane</keyword>
<keyword evidence="3" id="KW-1003">Cell membrane</keyword>
<dbReference type="InterPro" id="IPR017871">
    <property type="entry name" value="ABC_transporter-like_CS"/>
</dbReference>
<feature type="transmembrane region" description="Helical" evidence="10">
    <location>
        <begin position="157"/>
        <end position="178"/>
    </location>
</feature>
<dbReference type="Pfam" id="PF00664">
    <property type="entry name" value="ABC_membrane"/>
    <property type="match status" value="1"/>
</dbReference>
<dbReference type="PROSITE" id="PS50893">
    <property type="entry name" value="ABC_TRANSPORTER_2"/>
    <property type="match status" value="1"/>
</dbReference>
<dbReference type="InterPro" id="IPR003593">
    <property type="entry name" value="AAA+_ATPase"/>
</dbReference>
<dbReference type="InterPro" id="IPR011527">
    <property type="entry name" value="ABC1_TM_dom"/>
</dbReference>
<gene>
    <name evidence="13" type="ORF">H9900_01105</name>
</gene>
<dbReference type="PANTHER" id="PTHR43394">
    <property type="entry name" value="ATP-DEPENDENT PERMEASE MDL1, MITOCHONDRIAL"/>
    <property type="match status" value="1"/>
</dbReference>
<dbReference type="Gene3D" id="3.40.50.300">
    <property type="entry name" value="P-loop containing nucleotide triphosphate hydrolases"/>
    <property type="match status" value="1"/>
</dbReference>
<feature type="transmembrane region" description="Helical" evidence="10">
    <location>
        <begin position="275"/>
        <end position="297"/>
    </location>
</feature>
<evidence type="ECO:0000256" key="3">
    <source>
        <dbReference type="ARBA" id="ARBA00022475"/>
    </source>
</evidence>
<evidence type="ECO:0000259" key="11">
    <source>
        <dbReference type="PROSITE" id="PS50893"/>
    </source>
</evidence>
<feature type="transmembrane region" description="Helical" evidence="10">
    <location>
        <begin position="12"/>
        <end position="32"/>
    </location>
</feature>
<comment type="caution">
    <text evidence="13">The sequence shown here is derived from an EMBL/GenBank/DDBJ whole genome shotgun (WGS) entry which is preliminary data.</text>
</comment>
<dbReference type="EMBL" id="DXIJ01000022">
    <property type="protein sequence ID" value="HIV85390.1"/>
    <property type="molecule type" value="Genomic_DNA"/>
</dbReference>
<evidence type="ECO:0000256" key="2">
    <source>
        <dbReference type="ARBA" id="ARBA00022448"/>
    </source>
</evidence>
<name>A0A9D1PR73_9FIRM</name>
<dbReference type="CDD" id="cd18548">
    <property type="entry name" value="ABC_6TM_Tm287_like"/>
    <property type="match status" value="1"/>
</dbReference>
<reference evidence="13" key="2">
    <citation type="submission" date="2021-04" db="EMBL/GenBank/DDBJ databases">
        <authorList>
            <person name="Gilroy R."/>
        </authorList>
    </citation>
    <scope>NUCLEOTIDE SEQUENCE</scope>
    <source>
        <strain evidence="13">5790</strain>
    </source>
</reference>
<dbReference type="PANTHER" id="PTHR43394:SF1">
    <property type="entry name" value="ATP-BINDING CASSETTE SUB-FAMILY B MEMBER 10, MITOCHONDRIAL"/>
    <property type="match status" value="1"/>
</dbReference>
<evidence type="ECO:0000256" key="7">
    <source>
        <dbReference type="ARBA" id="ARBA00022989"/>
    </source>
</evidence>
<feature type="domain" description="ABC transporter" evidence="11">
    <location>
        <begin position="329"/>
        <end position="562"/>
    </location>
</feature>
<organism evidence="13 14">
    <name type="scientific">Candidatus Monoglobus merdigallinarum</name>
    <dbReference type="NCBI Taxonomy" id="2838698"/>
    <lineage>
        <taxon>Bacteria</taxon>
        <taxon>Bacillati</taxon>
        <taxon>Bacillota</taxon>
        <taxon>Clostridia</taxon>
        <taxon>Monoglobales</taxon>
        <taxon>Monoglobaceae</taxon>
        <taxon>Monoglobus</taxon>
    </lineage>
</organism>
<evidence type="ECO:0000313" key="14">
    <source>
        <dbReference type="Proteomes" id="UP000824162"/>
    </source>
</evidence>
<evidence type="ECO:0000256" key="4">
    <source>
        <dbReference type="ARBA" id="ARBA00022692"/>
    </source>
</evidence>
<protein>
    <submittedName>
        <fullName evidence="13">ABC transporter ATP-binding protein/permease</fullName>
    </submittedName>
</protein>
<keyword evidence="5" id="KW-0547">Nucleotide-binding</keyword>
<dbReference type="GO" id="GO:0016887">
    <property type="term" value="F:ATP hydrolysis activity"/>
    <property type="evidence" value="ECO:0007669"/>
    <property type="project" value="InterPro"/>
</dbReference>
<evidence type="ECO:0000313" key="13">
    <source>
        <dbReference type="EMBL" id="HIV85390.1"/>
    </source>
</evidence>
<keyword evidence="2" id="KW-0813">Transport</keyword>
<keyword evidence="7 10" id="KW-1133">Transmembrane helix</keyword>
<dbReference type="SUPFAM" id="SSF52540">
    <property type="entry name" value="P-loop containing nucleoside triphosphate hydrolases"/>
    <property type="match status" value="1"/>
</dbReference>
<evidence type="ECO:0000256" key="6">
    <source>
        <dbReference type="ARBA" id="ARBA00022840"/>
    </source>
</evidence>
<dbReference type="InterPro" id="IPR039421">
    <property type="entry name" value="Type_1_exporter"/>
</dbReference>
<evidence type="ECO:0000256" key="8">
    <source>
        <dbReference type="ARBA" id="ARBA00023136"/>
    </source>
</evidence>
<dbReference type="Proteomes" id="UP000824162">
    <property type="component" value="Unassembled WGS sequence"/>
</dbReference>
<evidence type="ECO:0000259" key="12">
    <source>
        <dbReference type="PROSITE" id="PS50929"/>
    </source>
</evidence>
<feature type="transmembrane region" description="Helical" evidence="10">
    <location>
        <begin position="52"/>
        <end position="72"/>
    </location>
</feature>
<sequence length="584" mass="63655">MKLCVHYLKKYKYLFFIAVFSVAMEALCDLLGPTLMSRVVNEGIENRSLGAVYHWGGIMILVTLSGAVFAVTRSILASRVSQSFGADLRLDLFSAILRFKQSSVDKIDSGSLITRMTNDVTQMTQFINGTMRIFFKAPLTCIGSIILASMLNLRLAVIIYAVVGIVTLLLYTSMRLSYPRFGRLQQAMDKLNSTIEEYLMGVRLIKAFGTHDDELMKFTQRNDDLYKKGVNAQIIITLISPILTLVVGLGSVCALIFGARLFSLNLTRPGQISAFIVYLSQILSSLLMITNIFNTFVRTKASLARINEIFECESDFKASGSDAQLGGSIEFKDVTFSYPRGSGVPAIHNLSFKVSPGETLAVIGSTGSGKTTIAHLLIRLYDADSGSILLDGIDIKERSVSAVRDNIALVPQKATLFSGTVVGNITWGKKYASEDELSDVIKAAAAEFIYDMEDGIYSELGSGGVNISGGQKQRISIARALIKNSPVLVLDDATGALDTITESRVNNNLLKRKCTVIIITQRVSTARLADKILVLSDGEKVGFGNHDELLKGCSTYREIYNSQLGNSDAQDKEGQQYGKGAGKS</sequence>
<dbReference type="AlphaFoldDB" id="A0A9D1PR73"/>
<dbReference type="InterPro" id="IPR036640">
    <property type="entry name" value="ABC1_TM_sf"/>
</dbReference>
<proteinExistence type="predicted"/>
<keyword evidence="6 13" id="KW-0067">ATP-binding</keyword>
<keyword evidence="8 10" id="KW-0472">Membrane</keyword>
<dbReference type="InterPro" id="IPR027417">
    <property type="entry name" value="P-loop_NTPase"/>
</dbReference>
<comment type="subcellular location">
    <subcellularLocation>
        <location evidence="1">Cell membrane</location>
        <topology evidence="1">Multi-pass membrane protein</topology>
    </subcellularLocation>
</comment>
<dbReference type="InterPro" id="IPR003439">
    <property type="entry name" value="ABC_transporter-like_ATP-bd"/>
</dbReference>
<feature type="region of interest" description="Disordered" evidence="9">
    <location>
        <begin position="564"/>
        <end position="584"/>
    </location>
</feature>
<dbReference type="GO" id="GO:0015421">
    <property type="term" value="F:ABC-type oligopeptide transporter activity"/>
    <property type="evidence" value="ECO:0007669"/>
    <property type="project" value="TreeGrafter"/>
</dbReference>
<dbReference type="FunFam" id="3.40.50.300:FF:000221">
    <property type="entry name" value="Multidrug ABC transporter ATP-binding protein"/>
    <property type="match status" value="1"/>
</dbReference>
<dbReference type="SMART" id="SM00382">
    <property type="entry name" value="AAA"/>
    <property type="match status" value="1"/>
</dbReference>
<dbReference type="GO" id="GO:0005524">
    <property type="term" value="F:ATP binding"/>
    <property type="evidence" value="ECO:0007669"/>
    <property type="project" value="UniProtKB-KW"/>
</dbReference>
<evidence type="ECO:0000256" key="9">
    <source>
        <dbReference type="SAM" id="MobiDB-lite"/>
    </source>
</evidence>
<dbReference type="PROSITE" id="PS50929">
    <property type="entry name" value="ABC_TM1F"/>
    <property type="match status" value="1"/>
</dbReference>
<evidence type="ECO:0000256" key="10">
    <source>
        <dbReference type="SAM" id="Phobius"/>
    </source>
</evidence>
<accession>A0A9D1PR73</accession>
<dbReference type="Gene3D" id="1.20.1560.10">
    <property type="entry name" value="ABC transporter type 1, transmembrane domain"/>
    <property type="match status" value="1"/>
</dbReference>
<evidence type="ECO:0000256" key="5">
    <source>
        <dbReference type="ARBA" id="ARBA00022741"/>
    </source>
</evidence>
<dbReference type="PROSITE" id="PS00211">
    <property type="entry name" value="ABC_TRANSPORTER_1"/>
    <property type="match status" value="1"/>
</dbReference>
<dbReference type="GO" id="GO:0005886">
    <property type="term" value="C:plasma membrane"/>
    <property type="evidence" value="ECO:0007669"/>
    <property type="project" value="UniProtKB-SubCell"/>
</dbReference>
<dbReference type="SUPFAM" id="SSF90123">
    <property type="entry name" value="ABC transporter transmembrane region"/>
    <property type="match status" value="1"/>
</dbReference>
<feature type="transmembrane region" description="Helical" evidence="10">
    <location>
        <begin position="234"/>
        <end position="263"/>
    </location>
</feature>
<evidence type="ECO:0000256" key="1">
    <source>
        <dbReference type="ARBA" id="ARBA00004651"/>
    </source>
</evidence>
<dbReference type="Pfam" id="PF00005">
    <property type="entry name" value="ABC_tran"/>
    <property type="match status" value="1"/>
</dbReference>
<feature type="transmembrane region" description="Helical" evidence="10">
    <location>
        <begin position="133"/>
        <end position="151"/>
    </location>
</feature>
<feature type="domain" description="ABC transmembrane type-1" evidence="12">
    <location>
        <begin position="16"/>
        <end position="298"/>
    </location>
</feature>